<evidence type="ECO:0000313" key="2">
    <source>
        <dbReference type="Proteomes" id="UP001634393"/>
    </source>
</evidence>
<evidence type="ECO:0000313" key="1">
    <source>
        <dbReference type="EMBL" id="KAL3824089.1"/>
    </source>
</evidence>
<sequence>MNRCAIQQNSFATREEIWVSYAAAGNSIEKKETVVCPKPRRVGLIHTALYEPSAIRRHVGHQLEICEAANELLDIIHSKGDCVTDQSITQIASSAPFFSGSPPSRVSNPLIQDLRFGNEKFAPVIPRAIPTPSWLAAPSPTSTTRKAGGSCVWGNFGNKPAVRVEGFNCLDMDSRSCSISTLA</sequence>
<dbReference type="PANTHER" id="PTHR33384">
    <property type="entry name" value="EXPRESSED PROTEIN"/>
    <property type="match status" value="1"/>
</dbReference>
<dbReference type="AlphaFoldDB" id="A0ABD3SHP9"/>
<accession>A0ABD3SHP9</accession>
<name>A0ABD3SHP9_9LAMI</name>
<comment type="caution">
    <text evidence="1">The sequence shown here is derived from an EMBL/GenBank/DDBJ whole genome shotgun (WGS) entry which is preliminary data.</text>
</comment>
<protein>
    <submittedName>
        <fullName evidence="1">Uncharacterized protein</fullName>
    </submittedName>
</protein>
<organism evidence="1 2">
    <name type="scientific">Penstemon smallii</name>
    <dbReference type="NCBI Taxonomy" id="265156"/>
    <lineage>
        <taxon>Eukaryota</taxon>
        <taxon>Viridiplantae</taxon>
        <taxon>Streptophyta</taxon>
        <taxon>Embryophyta</taxon>
        <taxon>Tracheophyta</taxon>
        <taxon>Spermatophyta</taxon>
        <taxon>Magnoliopsida</taxon>
        <taxon>eudicotyledons</taxon>
        <taxon>Gunneridae</taxon>
        <taxon>Pentapetalae</taxon>
        <taxon>asterids</taxon>
        <taxon>lamiids</taxon>
        <taxon>Lamiales</taxon>
        <taxon>Plantaginaceae</taxon>
        <taxon>Cheloneae</taxon>
        <taxon>Penstemon</taxon>
    </lineage>
</organism>
<gene>
    <name evidence="1" type="ORF">ACJIZ3_020118</name>
</gene>
<keyword evidence="2" id="KW-1185">Reference proteome</keyword>
<dbReference type="PANTHER" id="PTHR33384:SF1">
    <property type="entry name" value="EXPRESSED PROTEIN"/>
    <property type="match status" value="1"/>
</dbReference>
<reference evidence="1 2" key="1">
    <citation type="submission" date="2024-12" db="EMBL/GenBank/DDBJ databases">
        <title>The unique morphological basis and parallel evolutionary history of personate flowers in Penstemon.</title>
        <authorList>
            <person name="Depatie T.H."/>
            <person name="Wessinger C.A."/>
        </authorList>
    </citation>
    <scope>NUCLEOTIDE SEQUENCE [LARGE SCALE GENOMIC DNA]</scope>
    <source>
        <strain evidence="1">WTNN_2</strain>
        <tissue evidence="1">Leaf</tissue>
    </source>
</reference>
<dbReference type="EMBL" id="JBJXBP010000006">
    <property type="protein sequence ID" value="KAL3824089.1"/>
    <property type="molecule type" value="Genomic_DNA"/>
</dbReference>
<proteinExistence type="predicted"/>
<dbReference type="Proteomes" id="UP001634393">
    <property type="component" value="Unassembled WGS sequence"/>
</dbReference>